<evidence type="ECO:0000313" key="2">
    <source>
        <dbReference type="Proteomes" id="UP000526786"/>
    </source>
</evidence>
<name>A0AC60W4U7_9ARCH</name>
<dbReference type="Proteomes" id="UP000526786">
    <property type="component" value="Unassembled WGS sequence"/>
</dbReference>
<gene>
    <name evidence="1" type="ORF">H2B05_06185</name>
</gene>
<proteinExistence type="predicted"/>
<evidence type="ECO:0000313" key="1">
    <source>
        <dbReference type="EMBL" id="MBA4454514.1"/>
    </source>
</evidence>
<sequence length="453" mass="49841">MSALEKALDHSKRIGINECEIVHIKKNIITVRITDSEIFEIKQNHDENYGIRIIHDKKICSIQTSDEGNLQKSIENSLNTVAHLKPREFWKSLPHEIKSKPKIEGTYDKKLEEISGSAAADIAQVMINNALDSKVSAISGSLNIVSENFEIANSNGLCEQENGTYIAGIINADSKVGSSEVSGIGQACCRTLDKFTPEQIGNDAKTMCVESINPQKCESGEYSIIFEPYSVGELLAFVLASNFDLKTFSEKKSCFSNSFNEKIAVDNFTLMDNPHISQGIGSKSFDDEGVKTQVSKIVDNGIFCKTYSNLFDSFKENTQSTGNASRPGSPMGRSSESIPISSPHNMQIESGDMSQDEIIKDTKRGLLVGRLWYTYAVNPIKGDFSCTARSGIRIIENGQIKSPGKSVRIIHNLPILLQNISAVGNNERNVLQWASLPSIVPSLRAEKIQINPI</sequence>
<comment type="caution">
    <text evidence="1">The sequence shown here is derived from an EMBL/GenBank/DDBJ whole genome shotgun (WGS) entry which is preliminary data.</text>
</comment>
<protein>
    <submittedName>
        <fullName evidence="1">TldD/PmbA family protein</fullName>
    </submittedName>
</protein>
<organism evidence="1 2">
    <name type="scientific">Candidatus Nitrosomaritimum aestuariumsis</name>
    <dbReference type="NCBI Taxonomy" id="3342354"/>
    <lineage>
        <taxon>Archaea</taxon>
        <taxon>Nitrososphaerota</taxon>
        <taxon>Nitrososphaeria</taxon>
        <taxon>Nitrosopumilales</taxon>
        <taxon>Nitrosopumilaceae</taxon>
        <taxon>Candidatus Nitrosomaritimum</taxon>
    </lineage>
</organism>
<reference evidence="1 2" key="1">
    <citation type="journal article" date="2020" name="Appl. Environ. Microbiol.">
        <title>Genomic Characteristics of a Novel Species of Ammonia-Oxidizing Archaea from the Jiulong River Estuary.</title>
        <authorList>
            <person name="Zou D."/>
            <person name="Wan R."/>
            <person name="Han L."/>
            <person name="Xu M.N."/>
            <person name="Liu Y."/>
            <person name="Liu H."/>
            <person name="Kao S.J."/>
            <person name="Li M."/>
        </authorList>
    </citation>
    <scope>NUCLEOTIDE SEQUENCE [LARGE SCALE GENOMIC DNA]</scope>
    <source>
        <strain evidence="1">W2bin3</strain>
    </source>
</reference>
<accession>A0AC60W4U7</accession>
<dbReference type="EMBL" id="JACENC010000242">
    <property type="protein sequence ID" value="MBA4454514.1"/>
    <property type="molecule type" value="Genomic_DNA"/>
</dbReference>